<accession>A0A437ALH3</accession>
<dbReference type="EMBL" id="RCSS01000361">
    <property type="protein sequence ID" value="RVD91928.1"/>
    <property type="molecule type" value="Genomic_DNA"/>
</dbReference>
<feature type="compositionally biased region" description="Basic residues" evidence="1">
    <location>
        <begin position="121"/>
        <end position="132"/>
    </location>
</feature>
<keyword evidence="3" id="KW-1185">Reference proteome</keyword>
<name>A0A437ALH3_9MICR</name>
<reference evidence="2 3" key="1">
    <citation type="submission" date="2018-10" db="EMBL/GenBank/DDBJ databases">
        <title>Draft genome sequence of the microsporidian Tubulinosema ratisbonensis.</title>
        <authorList>
            <person name="Polonais V."/>
            <person name="Peyretaillade E."/>
            <person name="Niehus S."/>
            <person name="Wawrzyniak I."/>
            <person name="Franchet A."/>
            <person name="Gaspin C."/>
            <person name="Reichstadt M."/>
            <person name="Belser C."/>
            <person name="Labadie K."/>
            <person name="Delbac F."/>
            <person name="Ferrandon D."/>
        </authorList>
    </citation>
    <scope>NUCLEOTIDE SEQUENCE [LARGE SCALE GENOMIC DNA]</scope>
    <source>
        <strain evidence="2 3">Franzen</strain>
    </source>
</reference>
<feature type="region of interest" description="Disordered" evidence="1">
    <location>
        <begin position="110"/>
        <end position="132"/>
    </location>
</feature>
<evidence type="ECO:0000313" key="2">
    <source>
        <dbReference type="EMBL" id="RVD91928.1"/>
    </source>
</evidence>
<dbReference type="VEuPathDB" id="MicrosporidiaDB:TUBRATIS_15910"/>
<proteinExistence type="predicted"/>
<sequence length="228" mass="27268">MNILFYISIFLTGNSEKNPKKLYEIKNTSKNTPEESNTLSSTQNEELGFGKRARKLTYKYKELLESESNRKDKLRKTKSSSDLHEKTSSSNKLDDSIENIKDLQIDDQKSDTIDKDINPSTKHKQQTIRKKQHPKFIRLKRPPYKYKLKKRKVPNKLLEAIKLRKLIKEHNLKNFIIKVEKLSEDHPKVKEETKVQEFKNYFKSFEIEPSDERIERERKKIRKDLFRN</sequence>
<gene>
    <name evidence="2" type="ORF">TUBRATIS_15910</name>
</gene>
<evidence type="ECO:0000313" key="3">
    <source>
        <dbReference type="Proteomes" id="UP000282876"/>
    </source>
</evidence>
<comment type="caution">
    <text evidence="2">The sequence shown here is derived from an EMBL/GenBank/DDBJ whole genome shotgun (WGS) entry which is preliminary data.</text>
</comment>
<organism evidence="2 3">
    <name type="scientific">Tubulinosema ratisbonensis</name>
    <dbReference type="NCBI Taxonomy" id="291195"/>
    <lineage>
        <taxon>Eukaryota</taxon>
        <taxon>Fungi</taxon>
        <taxon>Fungi incertae sedis</taxon>
        <taxon>Microsporidia</taxon>
        <taxon>Tubulinosematoidea</taxon>
        <taxon>Tubulinosematidae</taxon>
        <taxon>Tubulinosema</taxon>
    </lineage>
</organism>
<dbReference type="Proteomes" id="UP000282876">
    <property type="component" value="Unassembled WGS sequence"/>
</dbReference>
<protein>
    <submittedName>
        <fullName evidence="2">Uncharacterized protein</fullName>
    </submittedName>
</protein>
<feature type="region of interest" description="Disordered" evidence="1">
    <location>
        <begin position="68"/>
        <end position="95"/>
    </location>
</feature>
<evidence type="ECO:0000256" key="1">
    <source>
        <dbReference type="SAM" id="MobiDB-lite"/>
    </source>
</evidence>
<feature type="compositionally biased region" description="Basic and acidic residues" evidence="1">
    <location>
        <begin position="79"/>
        <end position="95"/>
    </location>
</feature>
<dbReference type="AlphaFoldDB" id="A0A437ALH3"/>
<feature type="compositionally biased region" description="Polar residues" evidence="1">
    <location>
        <begin position="27"/>
        <end position="45"/>
    </location>
</feature>
<feature type="region of interest" description="Disordered" evidence="1">
    <location>
        <begin position="27"/>
        <end position="50"/>
    </location>
</feature>